<keyword evidence="3" id="KW-1185">Reference proteome</keyword>
<sequence>MTPGTFLRPSPGEEERLKQEAHKKAKLRRLAQVREQERKLAAERRGLYKATAGNEWGHAIRHFEARWAVEQDQKLLSLCQAEIEQEKHIGAGHHSAKDTSVQQRVKTELDRGDHARSKEDTDREGREAVSNYRRILMDSVRQVEDERATQMAWAHRMRVANTADDVEIPSNPTQRIILKSRYDGRFDDTCIHRTNVAATCAVPVRADDAWQEARRAAQLKEKEDERNRQIAERLKENTQQRSDDAEYNIAMSKQKGALIKALDTLYNRDRRNKIQAVNADVLRPTRLKPTELETRFAEIFDLGVPK</sequence>
<dbReference type="Proteomes" id="UP000318582">
    <property type="component" value="Unassembled WGS sequence"/>
</dbReference>
<dbReference type="AlphaFoldDB" id="A0A507E0E7"/>
<evidence type="ECO:0000256" key="1">
    <source>
        <dbReference type="SAM" id="MobiDB-lite"/>
    </source>
</evidence>
<dbReference type="EMBL" id="QEAQ01000055">
    <property type="protein sequence ID" value="TPX57276.1"/>
    <property type="molecule type" value="Genomic_DNA"/>
</dbReference>
<protein>
    <submittedName>
        <fullName evidence="2">Uncharacterized protein</fullName>
    </submittedName>
</protein>
<name>A0A507E0E7_9FUNG</name>
<reference evidence="2 3" key="1">
    <citation type="journal article" date="2019" name="Sci. Rep.">
        <title>Comparative genomics of chytrid fungi reveal insights into the obligate biotrophic and pathogenic lifestyle of Synchytrium endobioticum.</title>
        <authorList>
            <person name="van de Vossenberg B.T.L.H."/>
            <person name="Warris S."/>
            <person name="Nguyen H.D.T."/>
            <person name="van Gent-Pelzer M.P.E."/>
            <person name="Joly D.L."/>
            <person name="van de Geest H.C."/>
            <person name="Bonants P.J.M."/>
            <person name="Smith D.S."/>
            <person name="Levesque C.A."/>
            <person name="van der Lee T.A.J."/>
        </authorList>
    </citation>
    <scope>NUCLEOTIDE SEQUENCE [LARGE SCALE GENOMIC DNA]</scope>
    <source>
        <strain evidence="2 3">CBS 809.83</strain>
    </source>
</reference>
<proteinExistence type="predicted"/>
<feature type="region of interest" description="Disordered" evidence="1">
    <location>
        <begin position="1"/>
        <end position="31"/>
    </location>
</feature>
<organism evidence="2 3">
    <name type="scientific">Powellomyces hirtus</name>
    <dbReference type="NCBI Taxonomy" id="109895"/>
    <lineage>
        <taxon>Eukaryota</taxon>
        <taxon>Fungi</taxon>
        <taxon>Fungi incertae sedis</taxon>
        <taxon>Chytridiomycota</taxon>
        <taxon>Chytridiomycota incertae sedis</taxon>
        <taxon>Chytridiomycetes</taxon>
        <taxon>Spizellomycetales</taxon>
        <taxon>Powellomycetaceae</taxon>
        <taxon>Powellomyces</taxon>
    </lineage>
</organism>
<feature type="compositionally biased region" description="Basic and acidic residues" evidence="1">
    <location>
        <begin position="11"/>
        <end position="22"/>
    </location>
</feature>
<comment type="caution">
    <text evidence="2">The sequence shown here is derived from an EMBL/GenBank/DDBJ whole genome shotgun (WGS) entry which is preliminary data.</text>
</comment>
<accession>A0A507E0E7</accession>
<feature type="compositionally biased region" description="Basic and acidic residues" evidence="1">
    <location>
        <begin position="105"/>
        <end position="126"/>
    </location>
</feature>
<dbReference type="STRING" id="109895.A0A507E0E7"/>
<evidence type="ECO:0000313" key="3">
    <source>
        <dbReference type="Proteomes" id="UP000318582"/>
    </source>
</evidence>
<evidence type="ECO:0000313" key="2">
    <source>
        <dbReference type="EMBL" id="TPX57276.1"/>
    </source>
</evidence>
<feature type="region of interest" description="Disordered" evidence="1">
    <location>
        <begin position="91"/>
        <end position="126"/>
    </location>
</feature>
<gene>
    <name evidence="2" type="ORF">PhCBS80983_g03970</name>
</gene>